<accession>A0A2M8L5B6</accession>
<reference evidence="2" key="1">
    <citation type="submission" date="2017-09" db="EMBL/GenBank/DDBJ databases">
        <title>Depth-based differentiation of microbial function through sediment-hosted aquifers and enrichment of novel symbionts in the deep terrestrial subsurface.</title>
        <authorList>
            <person name="Probst A.J."/>
            <person name="Ladd B."/>
            <person name="Jarett J.K."/>
            <person name="Geller-Mcgrath D.E."/>
            <person name="Sieber C.M.K."/>
            <person name="Emerson J.B."/>
            <person name="Anantharaman K."/>
            <person name="Thomas B.C."/>
            <person name="Malmstrom R."/>
            <person name="Stieglmeier M."/>
            <person name="Klingl A."/>
            <person name="Woyke T."/>
            <person name="Ryan C.M."/>
            <person name="Banfield J.F."/>
        </authorList>
    </citation>
    <scope>NUCLEOTIDE SEQUENCE [LARGE SCALE GENOMIC DNA]</scope>
</reference>
<proteinExistence type="predicted"/>
<dbReference type="AlphaFoldDB" id="A0A2M8L5B6"/>
<sequence>MQRIKIEKMVLNTKVYPDFQNEIRKENGFTLIEFLVVTAQNVRRRGRDGAVIANLSSRNYLY</sequence>
<comment type="caution">
    <text evidence="1">The sequence shown here is derived from an EMBL/GenBank/DDBJ whole genome shotgun (WGS) entry which is preliminary data.</text>
</comment>
<dbReference type="NCBIfam" id="TIGR02532">
    <property type="entry name" value="IV_pilin_GFxxxE"/>
    <property type="match status" value="1"/>
</dbReference>
<organism evidence="1 2">
    <name type="scientific">Candidatus Shapirobacteria bacterium CG10_big_fil_rev_8_21_14_0_10_38_14</name>
    <dbReference type="NCBI Taxonomy" id="1974483"/>
    <lineage>
        <taxon>Bacteria</taxon>
        <taxon>Candidatus Shapironibacteriota</taxon>
    </lineage>
</organism>
<evidence type="ECO:0000313" key="2">
    <source>
        <dbReference type="Proteomes" id="UP000229500"/>
    </source>
</evidence>
<gene>
    <name evidence="1" type="ORF">COU96_01940</name>
</gene>
<protein>
    <submittedName>
        <fullName evidence="1">Uncharacterized protein</fullName>
    </submittedName>
</protein>
<dbReference type="InterPro" id="IPR012902">
    <property type="entry name" value="N_methyl_site"/>
</dbReference>
<dbReference type="EMBL" id="PFEL01000073">
    <property type="protein sequence ID" value="PJE69030.1"/>
    <property type="molecule type" value="Genomic_DNA"/>
</dbReference>
<name>A0A2M8L5B6_9BACT</name>
<evidence type="ECO:0000313" key="1">
    <source>
        <dbReference type="EMBL" id="PJE69030.1"/>
    </source>
</evidence>
<dbReference type="Proteomes" id="UP000229500">
    <property type="component" value="Unassembled WGS sequence"/>
</dbReference>